<proteinExistence type="predicted"/>
<feature type="transmembrane region" description="Helical" evidence="2">
    <location>
        <begin position="150"/>
        <end position="170"/>
    </location>
</feature>
<sequence length="360" mass="40006">MSASNATASCDYFMRGQFLGECSGHGTCLPEAPNEYMKTSVGRCECDEGWLAGSDFQSATGMDCFYNEKINNTWYVVNSILWLVSLVYTSIVLRSLHAAHTAKKKKGKTKAPFFQGASNRAMSYAVVFCFFRLADAALRCGTGYTSANNLLVAIVHCIPGFIFWSQLAAVECESFMQIVMGQAKMAGPDGEKMKKDIEGMKKLMKTLIPLAAPAYTMVIVCYFDQNPNHQKYYSLVYYIGHFILSHVLVNRVALPVSRSFLTILDAVPNRDAKTEALYKKVFIFNREVRNAGYFNTLTTLMMICWPFLWNWQGYQLMFAWPSCVPLLNVAAYLVHNTTNKGGGKVSPGSTAVTTASVSSE</sequence>
<evidence type="ECO:0000256" key="2">
    <source>
        <dbReference type="SAM" id="Phobius"/>
    </source>
</evidence>
<keyword evidence="2" id="KW-1133">Transmembrane helix</keyword>
<organism evidence="3 4">
    <name type="scientific">Tetraparma gracilis</name>
    <dbReference type="NCBI Taxonomy" id="2962635"/>
    <lineage>
        <taxon>Eukaryota</taxon>
        <taxon>Sar</taxon>
        <taxon>Stramenopiles</taxon>
        <taxon>Ochrophyta</taxon>
        <taxon>Bolidophyceae</taxon>
        <taxon>Parmales</taxon>
        <taxon>Triparmaceae</taxon>
        <taxon>Tetraparma</taxon>
    </lineage>
</organism>
<evidence type="ECO:0000313" key="4">
    <source>
        <dbReference type="Proteomes" id="UP001165060"/>
    </source>
</evidence>
<feature type="transmembrane region" description="Helical" evidence="2">
    <location>
        <begin position="314"/>
        <end position="334"/>
    </location>
</feature>
<dbReference type="EMBL" id="BRYB01000711">
    <property type="protein sequence ID" value="GMI35912.1"/>
    <property type="molecule type" value="Genomic_DNA"/>
</dbReference>
<evidence type="ECO:0000313" key="3">
    <source>
        <dbReference type="EMBL" id="GMI35912.1"/>
    </source>
</evidence>
<feature type="transmembrane region" description="Helical" evidence="2">
    <location>
        <begin position="290"/>
        <end position="308"/>
    </location>
</feature>
<feature type="region of interest" description="Disordered" evidence="1">
    <location>
        <begin position="340"/>
        <end position="360"/>
    </location>
</feature>
<reference evidence="3 4" key="1">
    <citation type="journal article" date="2023" name="Commun. Biol.">
        <title>Genome analysis of Parmales, the sister group of diatoms, reveals the evolutionary specialization of diatoms from phago-mixotrophs to photoautotrophs.</title>
        <authorList>
            <person name="Ban H."/>
            <person name="Sato S."/>
            <person name="Yoshikawa S."/>
            <person name="Yamada K."/>
            <person name="Nakamura Y."/>
            <person name="Ichinomiya M."/>
            <person name="Sato N."/>
            <person name="Blanc-Mathieu R."/>
            <person name="Endo H."/>
            <person name="Kuwata A."/>
            <person name="Ogata H."/>
        </authorList>
    </citation>
    <scope>NUCLEOTIDE SEQUENCE [LARGE SCALE GENOMIC DNA]</scope>
</reference>
<feature type="transmembrane region" description="Helical" evidence="2">
    <location>
        <begin position="75"/>
        <end position="96"/>
    </location>
</feature>
<dbReference type="Proteomes" id="UP001165060">
    <property type="component" value="Unassembled WGS sequence"/>
</dbReference>
<keyword evidence="2" id="KW-0812">Transmembrane</keyword>
<keyword evidence="2" id="KW-0472">Membrane</keyword>
<feature type="transmembrane region" description="Helical" evidence="2">
    <location>
        <begin position="203"/>
        <end position="223"/>
    </location>
</feature>
<name>A0ABQ6MZL0_9STRA</name>
<feature type="transmembrane region" description="Helical" evidence="2">
    <location>
        <begin position="117"/>
        <end position="138"/>
    </location>
</feature>
<accession>A0ABQ6MZL0</accession>
<keyword evidence="4" id="KW-1185">Reference proteome</keyword>
<gene>
    <name evidence="3" type="ORF">TeGR_g12113</name>
</gene>
<protein>
    <recommendedName>
        <fullName evidence="5">Glycerophosphocholine acyltransferase 1</fullName>
    </recommendedName>
</protein>
<evidence type="ECO:0000256" key="1">
    <source>
        <dbReference type="SAM" id="MobiDB-lite"/>
    </source>
</evidence>
<evidence type="ECO:0008006" key="5">
    <source>
        <dbReference type="Google" id="ProtNLM"/>
    </source>
</evidence>
<feature type="compositionally biased region" description="Low complexity" evidence="1">
    <location>
        <begin position="349"/>
        <end position="360"/>
    </location>
</feature>
<comment type="caution">
    <text evidence="3">The sequence shown here is derived from an EMBL/GenBank/DDBJ whole genome shotgun (WGS) entry which is preliminary data.</text>
</comment>